<dbReference type="RefSeq" id="WP_338752886.1">
    <property type="nucleotide sequence ID" value="NZ_CP147404.1"/>
</dbReference>
<evidence type="ECO:0000313" key="3">
    <source>
        <dbReference type="Proteomes" id="UP001387364"/>
    </source>
</evidence>
<dbReference type="InterPro" id="IPR022496">
    <property type="entry name" value="T6A_TsaB"/>
</dbReference>
<accession>A0ABZ2N7F2</accession>
<dbReference type="InterPro" id="IPR043129">
    <property type="entry name" value="ATPase_NBD"/>
</dbReference>
<dbReference type="InterPro" id="IPR000905">
    <property type="entry name" value="Gcp-like_dom"/>
</dbReference>
<reference evidence="2 3" key="1">
    <citation type="submission" date="2024-02" db="EMBL/GenBank/DDBJ databases">
        <title>Seven novel Bacillus-like species.</title>
        <authorList>
            <person name="Liu G."/>
        </authorList>
    </citation>
    <scope>NUCLEOTIDE SEQUENCE [LARGE SCALE GENOMIC DNA]</scope>
    <source>
        <strain evidence="2 3">FJAT-52991</strain>
    </source>
</reference>
<dbReference type="NCBIfam" id="TIGR03725">
    <property type="entry name" value="T6A_YeaZ"/>
    <property type="match status" value="1"/>
</dbReference>
<keyword evidence="2" id="KW-0808">Transferase</keyword>
<dbReference type="Proteomes" id="UP001387364">
    <property type="component" value="Chromosome"/>
</dbReference>
<dbReference type="Pfam" id="PF00814">
    <property type="entry name" value="TsaD"/>
    <property type="match status" value="1"/>
</dbReference>
<feature type="domain" description="Gcp-like" evidence="1">
    <location>
        <begin position="32"/>
        <end position="224"/>
    </location>
</feature>
<evidence type="ECO:0000313" key="2">
    <source>
        <dbReference type="EMBL" id="WXB93527.1"/>
    </source>
</evidence>
<protein>
    <submittedName>
        <fullName evidence="2">tRNA (Adenosine(37)-N6)-threonylcarbamoyltransferase complex dimerization subunit type 1 TsaB</fullName>
        <ecNumber evidence="2">2.3.1.234</ecNumber>
    </submittedName>
</protein>
<dbReference type="PANTHER" id="PTHR11735:SF11">
    <property type="entry name" value="TRNA THREONYLCARBAMOYLADENOSINE BIOSYNTHESIS PROTEIN TSAB"/>
    <property type="match status" value="1"/>
</dbReference>
<sequence>MKVLAIDTSTYTLGVALLDGEQLIGEYITDLKKNHSLRAMPAIDALLKECEVQPSELDKIVVAKGPGSYTGVRIGVTIAKTLAWSLQIPLSGVSSLATVAASARYFPAYISPIFDARRGRVYTGLYRFENGELITVKEDQNLLLEDWCKELKELDHSVLFTGKDVLLHKETIIEVLGEKAIIGEASVHSPRPSDLGRLGLTAPAEDLHSFVPNYIRLAEAEAKWIEAQQGVEGRHG</sequence>
<dbReference type="PANTHER" id="PTHR11735">
    <property type="entry name" value="TRNA N6-ADENOSINE THREONYLCARBAMOYLTRANSFERASE"/>
    <property type="match status" value="1"/>
</dbReference>
<evidence type="ECO:0000259" key="1">
    <source>
        <dbReference type="Pfam" id="PF00814"/>
    </source>
</evidence>
<dbReference type="GO" id="GO:0061711">
    <property type="term" value="F:tRNA N(6)-L-threonylcarbamoyladenine synthase activity"/>
    <property type="evidence" value="ECO:0007669"/>
    <property type="project" value="UniProtKB-EC"/>
</dbReference>
<name>A0ABZ2N7F2_9BACI</name>
<dbReference type="Gene3D" id="3.30.420.40">
    <property type="match status" value="2"/>
</dbReference>
<gene>
    <name evidence="2" type="primary">tsaB</name>
    <name evidence="2" type="ORF">WDJ61_02410</name>
</gene>
<dbReference type="SUPFAM" id="SSF53067">
    <property type="entry name" value="Actin-like ATPase domain"/>
    <property type="match status" value="2"/>
</dbReference>
<dbReference type="EMBL" id="CP147404">
    <property type="protein sequence ID" value="WXB93527.1"/>
    <property type="molecule type" value="Genomic_DNA"/>
</dbReference>
<proteinExistence type="predicted"/>
<organism evidence="2 3">
    <name type="scientific">Bacillus kandeliae</name>
    <dbReference type="NCBI Taxonomy" id="3129297"/>
    <lineage>
        <taxon>Bacteria</taxon>
        <taxon>Bacillati</taxon>
        <taxon>Bacillota</taxon>
        <taxon>Bacilli</taxon>
        <taxon>Bacillales</taxon>
        <taxon>Bacillaceae</taxon>
        <taxon>Bacillus</taxon>
    </lineage>
</organism>
<keyword evidence="3" id="KW-1185">Reference proteome</keyword>
<dbReference type="EC" id="2.3.1.234" evidence="2"/>
<dbReference type="CDD" id="cd24032">
    <property type="entry name" value="ASKHA_NBD_TsaB"/>
    <property type="match status" value="1"/>
</dbReference>
<keyword evidence="2" id="KW-0012">Acyltransferase</keyword>